<dbReference type="InterPro" id="IPR050091">
    <property type="entry name" value="PKS_NRPS_Biosynth_Enz"/>
</dbReference>
<dbReference type="InterPro" id="IPR014043">
    <property type="entry name" value="Acyl_transferase_dom"/>
</dbReference>
<dbReference type="Proteomes" id="UP001500460">
    <property type="component" value="Unassembled WGS sequence"/>
</dbReference>
<dbReference type="InterPro" id="IPR016035">
    <property type="entry name" value="Acyl_Trfase/lysoPLipase"/>
</dbReference>
<dbReference type="Gene3D" id="3.40.366.10">
    <property type="entry name" value="Malonyl-Coenzyme A Acyl Carrier Protein, domain 2"/>
    <property type="match status" value="1"/>
</dbReference>
<reference evidence="5 6" key="1">
    <citation type="journal article" date="2019" name="Int. J. Syst. Evol. Microbiol.">
        <title>The Global Catalogue of Microorganisms (GCM) 10K type strain sequencing project: providing services to taxonomists for standard genome sequencing and annotation.</title>
        <authorList>
            <consortium name="The Broad Institute Genomics Platform"/>
            <consortium name="The Broad Institute Genome Sequencing Center for Infectious Disease"/>
            <person name="Wu L."/>
            <person name="Ma J."/>
        </authorList>
    </citation>
    <scope>NUCLEOTIDE SEQUENCE [LARGE SCALE GENOMIC DNA]</scope>
    <source>
        <strain evidence="5 6">JCM 6922</strain>
    </source>
</reference>
<evidence type="ECO:0000313" key="5">
    <source>
        <dbReference type="EMBL" id="GAA2460522.1"/>
    </source>
</evidence>
<evidence type="ECO:0000256" key="2">
    <source>
        <dbReference type="ARBA" id="ARBA00023268"/>
    </source>
</evidence>
<dbReference type="SUPFAM" id="SSF55048">
    <property type="entry name" value="Probable ACP-binding domain of malonyl-CoA ACP transacylase"/>
    <property type="match status" value="1"/>
</dbReference>
<evidence type="ECO:0000313" key="6">
    <source>
        <dbReference type="Proteomes" id="UP001500460"/>
    </source>
</evidence>
<gene>
    <name evidence="5" type="ORF">GCM10010421_62470</name>
</gene>
<protein>
    <recommendedName>
        <fullName evidence="4">Malonyl-CoA:ACP transacylase (MAT) domain-containing protein</fullName>
    </recommendedName>
</protein>
<evidence type="ECO:0000256" key="3">
    <source>
        <dbReference type="ARBA" id="ARBA00023315"/>
    </source>
</evidence>
<dbReference type="InterPro" id="IPR001227">
    <property type="entry name" value="Ac_transferase_dom_sf"/>
</dbReference>
<dbReference type="EMBL" id="BAAATK010000082">
    <property type="protein sequence ID" value="GAA2460522.1"/>
    <property type="molecule type" value="Genomic_DNA"/>
</dbReference>
<dbReference type="InterPro" id="IPR016036">
    <property type="entry name" value="Malonyl_transacylase_ACP-bd"/>
</dbReference>
<proteinExistence type="predicted"/>
<dbReference type="PANTHER" id="PTHR43775">
    <property type="entry name" value="FATTY ACID SYNTHASE"/>
    <property type="match status" value="1"/>
</dbReference>
<keyword evidence="6" id="KW-1185">Reference proteome</keyword>
<dbReference type="PANTHER" id="PTHR43775:SF51">
    <property type="entry name" value="INACTIVE PHENOLPHTHIOCEROL SYNTHESIS POLYKETIDE SYNTHASE TYPE I PKS1-RELATED"/>
    <property type="match status" value="1"/>
</dbReference>
<comment type="caution">
    <text evidence="5">The sequence shown here is derived from an EMBL/GenBank/DDBJ whole genome shotgun (WGS) entry which is preliminary data.</text>
</comment>
<dbReference type="Pfam" id="PF00698">
    <property type="entry name" value="Acyl_transf_1"/>
    <property type="match status" value="1"/>
</dbReference>
<accession>A0ABN3KHX9</accession>
<dbReference type="SMART" id="SM00827">
    <property type="entry name" value="PKS_AT"/>
    <property type="match status" value="1"/>
</dbReference>
<keyword evidence="3" id="KW-0012">Acyltransferase</keyword>
<dbReference type="SUPFAM" id="SSF52151">
    <property type="entry name" value="FabD/lysophospholipase-like"/>
    <property type="match status" value="1"/>
</dbReference>
<name>A0ABN3KHX9_9ACTN</name>
<evidence type="ECO:0000256" key="1">
    <source>
        <dbReference type="ARBA" id="ARBA00022679"/>
    </source>
</evidence>
<keyword evidence="2" id="KW-0511">Multifunctional enzyme</keyword>
<organism evidence="5 6">
    <name type="scientific">Streptomyces glaucus</name>
    <dbReference type="NCBI Taxonomy" id="284029"/>
    <lineage>
        <taxon>Bacteria</taxon>
        <taxon>Bacillati</taxon>
        <taxon>Actinomycetota</taxon>
        <taxon>Actinomycetes</taxon>
        <taxon>Kitasatosporales</taxon>
        <taxon>Streptomycetaceae</taxon>
        <taxon>Streptomyces</taxon>
    </lineage>
</organism>
<keyword evidence="1" id="KW-0808">Transferase</keyword>
<sequence length="222" mass="23007">MFAGTLDDACWCLDDQPELPLLGVLFAEVGAPEAALLDQTAYAQPALFAVEAALYRLLESWGAEPDFVTGHSLGEIAAAHVAGVVSLEDACALVAARGRPMRALPAGGAMIAVQASEDEVLPLLTDRVSSAAVNGPQSVVVAGDEEAAQEIAAAFAAQGRETKQLVVSHAFHSPLRDPMPDGFRHVVEGLTSGPVCSWWGLSRRRPAPVAGETTASAPMGPS</sequence>
<feature type="domain" description="Malonyl-CoA:ACP transacylase (MAT)" evidence="4">
    <location>
        <begin position="1"/>
        <end position="222"/>
    </location>
</feature>
<evidence type="ECO:0000259" key="4">
    <source>
        <dbReference type="SMART" id="SM00827"/>
    </source>
</evidence>